<evidence type="ECO:0000313" key="11">
    <source>
        <dbReference type="EMBL" id="RZI46250.1"/>
    </source>
</evidence>
<dbReference type="Gene3D" id="4.10.950.10">
    <property type="entry name" value="Ribosomal protein L2, domain 3"/>
    <property type="match status" value="1"/>
</dbReference>
<evidence type="ECO:0000259" key="9">
    <source>
        <dbReference type="SMART" id="SM01382"/>
    </source>
</evidence>
<dbReference type="InterPro" id="IPR008991">
    <property type="entry name" value="Translation_prot_SH3-like_sf"/>
</dbReference>
<feature type="domain" description="Large ribosomal subunit protein uL2 C-terminal" evidence="9">
    <location>
        <begin position="124"/>
        <end position="252"/>
    </location>
</feature>
<dbReference type="RefSeq" id="WP_130154001.1">
    <property type="nucleotide sequence ID" value="NZ_SCFB01000005.1"/>
</dbReference>
<evidence type="ECO:0000256" key="4">
    <source>
        <dbReference type="ARBA" id="ARBA00022980"/>
    </source>
</evidence>
<name>A0A4Q7DIS5_9PROT</name>
<dbReference type="InterPro" id="IPR022666">
    <property type="entry name" value="Ribosomal_uL2_RNA-bd_dom"/>
</dbReference>
<evidence type="ECO:0000256" key="8">
    <source>
        <dbReference type="SAM" id="MobiDB-lite"/>
    </source>
</evidence>
<dbReference type="InterPro" id="IPR022669">
    <property type="entry name" value="Ribosomal_uL2_C"/>
</dbReference>
<evidence type="ECO:0000259" key="10">
    <source>
        <dbReference type="SMART" id="SM01383"/>
    </source>
</evidence>
<keyword evidence="12" id="KW-1185">Reference proteome</keyword>
<dbReference type="Gene3D" id="2.40.50.140">
    <property type="entry name" value="Nucleic acid-binding proteins"/>
    <property type="match status" value="1"/>
</dbReference>
<keyword evidence="5 7" id="KW-0687">Ribonucleoprotein</keyword>
<accession>A0A4Q7DIS5</accession>
<evidence type="ECO:0000256" key="1">
    <source>
        <dbReference type="ARBA" id="ARBA00005636"/>
    </source>
</evidence>
<reference evidence="11 12" key="1">
    <citation type="submission" date="2018-10" db="EMBL/GenBank/DDBJ databases">
        <title>An updated phylogeny of the Alphaproteobacteria reveals that the parasitic Rickettsiales and Holosporales have independent origins.</title>
        <authorList>
            <person name="Munoz-Gomez S.A."/>
            <person name="Hess S."/>
            <person name="Burger G."/>
            <person name="Lang B.F."/>
            <person name="Susko E."/>
            <person name="Slamovits C.H."/>
            <person name="Roger A.J."/>
        </authorList>
    </citation>
    <scope>NUCLEOTIDE SEQUENCE [LARGE SCALE GENOMIC DNA]</scope>
    <source>
        <strain evidence="11">HOLO01</strain>
    </source>
</reference>
<dbReference type="InterPro" id="IPR022671">
    <property type="entry name" value="Ribosomal_uL2_CS"/>
</dbReference>
<dbReference type="AlphaFoldDB" id="A0A4Q7DIS5"/>
<feature type="domain" description="Large ribosomal subunit protein uL2 RNA-binding" evidence="10">
    <location>
        <begin position="42"/>
        <end position="118"/>
    </location>
</feature>
<dbReference type="GO" id="GO:0016740">
    <property type="term" value="F:transferase activity"/>
    <property type="evidence" value="ECO:0007669"/>
    <property type="project" value="InterPro"/>
</dbReference>
<dbReference type="Gene3D" id="2.30.30.30">
    <property type="match status" value="1"/>
</dbReference>
<dbReference type="FunFam" id="4.10.950.10:FF:000001">
    <property type="entry name" value="50S ribosomal protein L2"/>
    <property type="match status" value="1"/>
</dbReference>
<dbReference type="GO" id="GO:0006412">
    <property type="term" value="P:translation"/>
    <property type="evidence" value="ECO:0007669"/>
    <property type="project" value="UniProtKB-UniRule"/>
</dbReference>
<dbReference type="GO" id="GO:0015934">
    <property type="term" value="C:large ribosomal subunit"/>
    <property type="evidence" value="ECO:0007669"/>
    <property type="project" value="InterPro"/>
</dbReference>
<dbReference type="Pfam" id="PF00181">
    <property type="entry name" value="Ribosomal_L2_N"/>
    <property type="match status" value="1"/>
</dbReference>
<evidence type="ECO:0000313" key="12">
    <source>
        <dbReference type="Proteomes" id="UP000293550"/>
    </source>
</evidence>
<dbReference type="EMBL" id="SCFB01000005">
    <property type="protein sequence ID" value="RZI46250.1"/>
    <property type="molecule type" value="Genomic_DNA"/>
</dbReference>
<keyword evidence="3 7" id="KW-0694">RNA-binding</keyword>
<dbReference type="PANTHER" id="PTHR13691:SF5">
    <property type="entry name" value="LARGE RIBOSOMAL SUBUNIT PROTEIN UL2M"/>
    <property type="match status" value="1"/>
</dbReference>
<protein>
    <recommendedName>
        <fullName evidence="6 7">Large ribosomal subunit protein uL2</fullName>
    </recommendedName>
</protein>
<dbReference type="PIRSF" id="PIRSF002158">
    <property type="entry name" value="Ribosomal_L2"/>
    <property type="match status" value="1"/>
</dbReference>
<dbReference type="InterPro" id="IPR014722">
    <property type="entry name" value="Rib_uL2_dom2"/>
</dbReference>
<evidence type="ECO:0000256" key="7">
    <source>
        <dbReference type="HAMAP-Rule" id="MF_01320"/>
    </source>
</evidence>
<evidence type="ECO:0000256" key="2">
    <source>
        <dbReference type="ARBA" id="ARBA00022730"/>
    </source>
</evidence>
<comment type="similarity">
    <text evidence="1 7">Belongs to the universal ribosomal protein uL2 family.</text>
</comment>
<organism evidence="11 12">
    <name type="scientific">Candidatus Finniella inopinata</name>
    <dbReference type="NCBI Taxonomy" id="1696036"/>
    <lineage>
        <taxon>Bacteria</taxon>
        <taxon>Pseudomonadati</taxon>
        <taxon>Pseudomonadota</taxon>
        <taxon>Alphaproteobacteria</taxon>
        <taxon>Holosporales</taxon>
        <taxon>Candidatus Paracaedibacteraceae</taxon>
        <taxon>Candidatus Finniella</taxon>
    </lineage>
</organism>
<dbReference type="Pfam" id="PF03947">
    <property type="entry name" value="Ribosomal_L2_C"/>
    <property type="match status" value="1"/>
</dbReference>
<dbReference type="HAMAP" id="MF_01320_B">
    <property type="entry name" value="Ribosomal_uL2_B"/>
    <property type="match status" value="1"/>
</dbReference>
<evidence type="ECO:0000256" key="6">
    <source>
        <dbReference type="ARBA" id="ARBA00035242"/>
    </source>
</evidence>
<dbReference type="PANTHER" id="PTHR13691">
    <property type="entry name" value="RIBOSOMAL PROTEIN L2"/>
    <property type="match status" value="1"/>
</dbReference>
<dbReference type="FunFam" id="2.30.30.30:FF:000001">
    <property type="entry name" value="50S ribosomal protein L2"/>
    <property type="match status" value="1"/>
</dbReference>
<feature type="compositionally biased region" description="Basic residues" evidence="8">
    <location>
        <begin position="253"/>
        <end position="263"/>
    </location>
</feature>
<dbReference type="PROSITE" id="PS00467">
    <property type="entry name" value="RIBOSOMAL_L2"/>
    <property type="match status" value="1"/>
</dbReference>
<comment type="subunit">
    <text evidence="7">Part of the 50S ribosomal subunit. Forms a bridge to the 30S subunit in the 70S ribosome.</text>
</comment>
<keyword evidence="4 7" id="KW-0689">Ribosomal protein</keyword>
<dbReference type="SUPFAM" id="SSF50249">
    <property type="entry name" value="Nucleic acid-binding proteins"/>
    <property type="match status" value="1"/>
</dbReference>
<dbReference type="InterPro" id="IPR012340">
    <property type="entry name" value="NA-bd_OB-fold"/>
</dbReference>
<dbReference type="SMART" id="SM01382">
    <property type="entry name" value="Ribosomal_L2_C"/>
    <property type="match status" value="1"/>
</dbReference>
<evidence type="ECO:0000256" key="5">
    <source>
        <dbReference type="ARBA" id="ARBA00023274"/>
    </source>
</evidence>
<comment type="function">
    <text evidence="7">One of the primary rRNA binding proteins. Required for association of the 30S and 50S subunits to form the 70S ribosome, for tRNA binding and peptide bond formation. It has been suggested to have peptidyltransferase activity; this is somewhat controversial. Makes several contacts with the 16S rRNA in the 70S ribosome.</text>
</comment>
<dbReference type="GO" id="GO:0019843">
    <property type="term" value="F:rRNA binding"/>
    <property type="evidence" value="ECO:0007669"/>
    <property type="project" value="UniProtKB-UniRule"/>
</dbReference>
<comment type="caution">
    <text evidence="11">The sequence shown here is derived from an EMBL/GenBank/DDBJ whole genome shotgun (WGS) entry which is preliminary data.</text>
</comment>
<gene>
    <name evidence="7" type="primary">rplB</name>
    <name evidence="11" type="ORF">EQU50_04765</name>
</gene>
<feature type="region of interest" description="Disordered" evidence="8">
    <location>
        <begin position="224"/>
        <end position="273"/>
    </location>
</feature>
<dbReference type="InterPro" id="IPR005880">
    <property type="entry name" value="Ribosomal_uL2_bac/org-type"/>
</dbReference>
<dbReference type="SUPFAM" id="SSF50104">
    <property type="entry name" value="Translation proteins SH3-like domain"/>
    <property type="match status" value="1"/>
</dbReference>
<proteinExistence type="inferred from homology"/>
<dbReference type="SMART" id="SM01383">
    <property type="entry name" value="Ribosomal_L2"/>
    <property type="match status" value="1"/>
</dbReference>
<dbReference type="InterPro" id="IPR014726">
    <property type="entry name" value="Ribosomal_uL2_dom3"/>
</dbReference>
<dbReference type="Proteomes" id="UP000293550">
    <property type="component" value="Unassembled WGS sequence"/>
</dbReference>
<dbReference type="InterPro" id="IPR002171">
    <property type="entry name" value="Ribosomal_uL2"/>
</dbReference>
<dbReference type="OrthoDB" id="9778722at2"/>
<sequence length="273" mass="30196">MALKKYKATTASQRQLVNIDRSGLWKGKPFKALTVGISEKSGHNNAGRITIWHKGGGHKRRYRLVDFKRNKLDMVGTVERIEYDPNRSAFIALIKYQEDDFSYILAPQKLQVGDQIIASEKADIKPGNSMMLKNIPLGTIVHNVELKLGKGGQIARSAGSYVQIMGRDAGQIIVKLSSGEVRLLKGECTATIGSVSNPDHQNRSYGKAGRMRWLGIRPTVRGVAMNPVDHPLGGGEGKTSGGRHPVTPWGKPTKGKKTRHNKRTDKSIIRRRK</sequence>
<dbReference type="NCBIfam" id="TIGR01171">
    <property type="entry name" value="rplB_bact"/>
    <property type="match status" value="1"/>
</dbReference>
<feature type="compositionally biased region" description="Basic and acidic residues" evidence="8">
    <location>
        <begin position="264"/>
        <end position="273"/>
    </location>
</feature>
<evidence type="ECO:0000256" key="3">
    <source>
        <dbReference type="ARBA" id="ARBA00022884"/>
    </source>
</evidence>
<keyword evidence="2 7" id="KW-0699">rRNA-binding</keyword>
<dbReference type="GO" id="GO:0003735">
    <property type="term" value="F:structural constituent of ribosome"/>
    <property type="evidence" value="ECO:0007669"/>
    <property type="project" value="InterPro"/>
</dbReference>